<evidence type="ECO:0000313" key="3">
    <source>
        <dbReference type="EMBL" id="EXJ90174.1"/>
    </source>
</evidence>
<feature type="region of interest" description="Disordered" evidence="2">
    <location>
        <begin position="1"/>
        <end position="37"/>
    </location>
</feature>
<reference evidence="3 4" key="1">
    <citation type="submission" date="2013-03" db="EMBL/GenBank/DDBJ databases">
        <title>The Genome Sequence of Capronia epimyces CBS 606.96.</title>
        <authorList>
            <consortium name="The Broad Institute Genomics Platform"/>
            <person name="Cuomo C."/>
            <person name="de Hoog S."/>
            <person name="Gorbushina A."/>
            <person name="Walker B."/>
            <person name="Young S.K."/>
            <person name="Zeng Q."/>
            <person name="Gargeya S."/>
            <person name="Fitzgerald M."/>
            <person name="Haas B."/>
            <person name="Abouelleil A."/>
            <person name="Allen A.W."/>
            <person name="Alvarado L."/>
            <person name="Arachchi H.M."/>
            <person name="Berlin A.M."/>
            <person name="Chapman S.B."/>
            <person name="Gainer-Dewar J."/>
            <person name="Goldberg J."/>
            <person name="Griggs A."/>
            <person name="Gujja S."/>
            <person name="Hansen M."/>
            <person name="Howarth C."/>
            <person name="Imamovic A."/>
            <person name="Ireland A."/>
            <person name="Larimer J."/>
            <person name="McCowan C."/>
            <person name="Murphy C."/>
            <person name="Pearson M."/>
            <person name="Poon T.W."/>
            <person name="Priest M."/>
            <person name="Roberts A."/>
            <person name="Saif S."/>
            <person name="Shea T."/>
            <person name="Sisk P."/>
            <person name="Sykes S."/>
            <person name="Wortman J."/>
            <person name="Nusbaum C."/>
            <person name="Birren B."/>
        </authorList>
    </citation>
    <scope>NUCLEOTIDE SEQUENCE [LARGE SCALE GENOMIC DNA]</scope>
    <source>
        <strain evidence="3 4">CBS 606.96</strain>
    </source>
</reference>
<gene>
    <name evidence="3" type="ORF">A1O3_03243</name>
</gene>
<feature type="compositionally biased region" description="Low complexity" evidence="2">
    <location>
        <begin position="19"/>
        <end position="33"/>
    </location>
</feature>
<dbReference type="EMBL" id="AMGY01000002">
    <property type="protein sequence ID" value="EXJ90174.1"/>
    <property type="molecule type" value="Genomic_DNA"/>
</dbReference>
<comment type="similarity">
    <text evidence="1">Belongs to the CoA-transferase III family.</text>
</comment>
<comment type="caution">
    <text evidence="3">The sequence shown here is derived from an EMBL/GenBank/DDBJ whole genome shotgun (WGS) entry which is preliminary data.</text>
</comment>
<dbReference type="Pfam" id="PF02515">
    <property type="entry name" value="CoA_transf_3"/>
    <property type="match status" value="1"/>
</dbReference>
<dbReference type="InterPro" id="IPR052985">
    <property type="entry name" value="CoA-trans_III_biosynth/detox"/>
</dbReference>
<dbReference type="AlphaFoldDB" id="W9Z6N6"/>
<evidence type="ECO:0008006" key="5">
    <source>
        <dbReference type="Google" id="ProtNLM"/>
    </source>
</evidence>
<dbReference type="STRING" id="1182542.W9Z6N6"/>
<evidence type="ECO:0000313" key="4">
    <source>
        <dbReference type="Proteomes" id="UP000019478"/>
    </source>
</evidence>
<accession>W9Z6N6</accession>
<dbReference type="SUPFAM" id="SSF89796">
    <property type="entry name" value="CoA-transferase family III (CaiB/BaiF)"/>
    <property type="match status" value="2"/>
</dbReference>
<dbReference type="HOGENOM" id="CLU_021588_1_1_1"/>
<dbReference type="PANTHER" id="PTHR48229:SF1">
    <property type="entry name" value="ALPHA METHYLACYL-COA RACEMASE-RELATED"/>
    <property type="match status" value="1"/>
</dbReference>
<organism evidence="3 4">
    <name type="scientific">Capronia epimyces CBS 606.96</name>
    <dbReference type="NCBI Taxonomy" id="1182542"/>
    <lineage>
        <taxon>Eukaryota</taxon>
        <taxon>Fungi</taxon>
        <taxon>Dikarya</taxon>
        <taxon>Ascomycota</taxon>
        <taxon>Pezizomycotina</taxon>
        <taxon>Eurotiomycetes</taxon>
        <taxon>Chaetothyriomycetidae</taxon>
        <taxon>Chaetothyriales</taxon>
        <taxon>Herpotrichiellaceae</taxon>
        <taxon>Capronia</taxon>
    </lineage>
</organism>
<dbReference type="InterPro" id="IPR003673">
    <property type="entry name" value="CoA-Trfase_fam_III"/>
</dbReference>
<dbReference type="GO" id="GO:0003824">
    <property type="term" value="F:catalytic activity"/>
    <property type="evidence" value="ECO:0007669"/>
    <property type="project" value="InterPro"/>
</dbReference>
<dbReference type="eggNOG" id="KOG3957">
    <property type="taxonomic scope" value="Eukaryota"/>
</dbReference>
<evidence type="ECO:0000256" key="2">
    <source>
        <dbReference type="SAM" id="MobiDB-lite"/>
    </source>
</evidence>
<dbReference type="GeneID" id="19167371"/>
<dbReference type="PANTHER" id="PTHR48229">
    <property type="entry name" value="CAIB/BAIF FAMILY ENZYME (AFU_ORTHOLOGUE AFUA_1G05360)-RELATED"/>
    <property type="match status" value="1"/>
</dbReference>
<dbReference type="Gene3D" id="3.40.50.10540">
    <property type="entry name" value="Crotonobetainyl-coa:carnitine coa-transferase, domain 1"/>
    <property type="match status" value="1"/>
</dbReference>
<sequence>MALTTEAKPLPVPQSGPISENSASRLSSSSEDGSVQDEAERIFRDVLLKDERLQLPANIGQFVKATTIDRTTTQQPVLPGPSKMTETSTALWALAATLGNLISHERYGIVQQVSVDSDAATLFLVSSALVTVGGKTLQEPSIARRYIQYDRGNSRETYRRLSTNIYPTKDGRWFHLHGSMDATQTLTMLGLPPSKPELDEQAAINLFSSVTREWEAARLDRTANEQYRQAGIICYTPEEFRETEQGRAIASHSLYVLKTLPSPTPTPTPVAWPAPSPSSTRRPLEGIKILDLSRVIAGPTITKLCALFGATVVRISCLSNPDMGPLLIDGNLGKRDVALDLKSEDGKSVLRRLIKDADVFVDGYRPGAMERLGFGPAAVQALAEKDIVYVRENCYGWAGPLSQRSGWQQISDCVTGVSYLMGRFLNLPDSEPVVPLIPNSDYQTGLIGLIGIMTALVARNQQGGSHRLDVSLNYYNQFLLAQGEYSTAIQDRLRAQYAGTPVLGLRHYDDMYRLVSKTLLSVKQKSPQIFKKEYFTSLPARLGGEPGETVTFVGPPIAYSGETRLKYDVGSCFLGADEPEWPVTG</sequence>
<proteinExistence type="inferred from homology"/>
<dbReference type="OrthoDB" id="2308815at2759"/>
<dbReference type="Proteomes" id="UP000019478">
    <property type="component" value="Unassembled WGS sequence"/>
</dbReference>
<dbReference type="InterPro" id="IPR023606">
    <property type="entry name" value="CoA-Trfase_III_dom_1_sf"/>
</dbReference>
<keyword evidence="4" id="KW-1185">Reference proteome</keyword>
<evidence type="ECO:0000256" key="1">
    <source>
        <dbReference type="ARBA" id="ARBA00008383"/>
    </source>
</evidence>
<protein>
    <recommendedName>
        <fullName evidence="5">Alpha-methylacyl-CoA racemase</fullName>
    </recommendedName>
</protein>
<dbReference type="RefSeq" id="XP_007731571.1">
    <property type="nucleotide sequence ID" value="XM_007733381.1"/>
</dbReference>
<name>W9Z6N6_9EURO</name>